<dbReference type="InterPro" id="IPR004713">
    <property type="entry name" value="CaH_exchang"/>
</dbReference>
<feature type="transmembrane region" description="Helical" evidence="10">
    <location>
        <begin position="191"/>
        <end position="214"/>
    </location>
</feature>
<dbReference type="EMBL" id="CAJVRL010000103">
    <property type="protein sequence ID" value="CAG8960924.1"/>
    <property type="molecule type" value="Genomic_DNA"/>
</dbReference>
<feature type="compositionally biased region" description="Low complexity" evidence="11">
    <location>
        <begin position="20"/>
        <end position="31"/>
    </location>
</feature>
<dbReference type="AlphaFoldDB" id="A0A9N9L899"/>
<dbReference type="InterPro" id="IPR004798">
    <property type="entry name" value="CAX-like"/>
</dbReference>
<keyword evidence="10" id="KW-0050">Antiport</keyword>
<evidence type="ECO:0000256" key="2">
    <source>
        <dbReference type="ARBA" id="ARBA00008170"/>
    </source>
</evidence>
<dbReference type="PANTHER" id="PTHR31503">
    <property type="entry name" value="VACUOLAR CALCIUM ION TRANSPORTER"/>
    <property type="match status" value="1"/>
</dbReference>
<dbReference type="InterPro" id="IPR044880">
    <property type="entry name" value="NCX_ion-bd_dom_sf"/>
</dbReference>
<dbReference type="Pfam" id="PF01699">
    <property type="entry name" value="Na_Ca_ex"/>
    <property type="match status" value="2"/>
</dbReference>
<keyword evidence="10" id="KW-0926">Vacuole</keyword>
<dbReference type="GO" id="GO:0015369">
    <property type="term" value="F:calcium:proton antiporter activity"/>
    <property type="evidence" value="ECO:0007669"/>
    <property type="project" value="UniProtKB-UniRule"/>
</dbReference>
<evidence type="ECO:0000313" key="14">
    <source>
        <dbReference type="Proteomes" id="UP000696280"/>
    </source>
</evidence>
<keyword evidence="5 10" id="KW-0812">Transmembrane</keyword>
<keyword evidence="9 10" id="KW-0472">Membrane</keyword>
<feature type="domain" description="Sodium/calcium exchanger membrane region" evidence="12">
    <location>
        <begin position="159"/>
        <end position="320"/>
    </location>
</feature>
<proteinExistence type="inferred from homology"/>
<feature type="region of interest" description="Disordered" evidence="11">
    <location>
        <begin position="1"/>
        <end position="115"/>
    </location>
</feature>
<evidence type="ECO:0000256" key="4">
    <source>
        <dbReference type="ARBA" id="ARBA00022568"/>
    </source>
</evidence>
<comment type="subcellular location">
    <subcellularLocation>
        <location evidence="1">Endomembrane system</location>
        <topology evidence="1">Multi-pass membrane protein</topology>
    </subcellularLocation>
    <subcellularLocation>
        <location evidence="10">Vacuole membrane</location>
    </subcellularLocation>
</comment>
<feature type="transmembrane region" description="Helical" evidence="10">
    <location>
        <begin position="355"/>
        <end position="374"/>
    </location>
</feature>
<keyword evidence="3 10" id="KW-0813">Transport</keyword>
<name>A0A9N9L899_9HELO</name>
<gene>
    <name evidence="13" type="ORF">HYFRA_00002462</name>
</gene>
<evidence type="ECO:0000256" key="6">
    <source>
        <dbReference type="ARBA" id="ARBA00022837"/>
    </source>
</evidence>
<dbReference type="Gene3D" id="1.20.1420.30">
    <property type="entry name" value="NCX, central ion-binding region"/>
    <property type="match status" value="2"/>
</dbReference>
<dbReference type="GO" id="GO:0012505">
    <property type="term" value="C:endomembrane system"/>
    <property type="evidence" value="ECO:0007669"/>
    <property type="project" value="UniProtKB-SubCell"/>
</dbReference>
<evidence type="ECO:0000313" key="13">
    <source>
        <dbReference type="EMBL" id="CAG8960924.1"/>
    </source>
</evidence>
<keyword evidence="7 10" id="KW-1133">Transmembrane helix</keyword>
<dbReference type="GO" id="GO:0000329">
    <property type="term" value="C:fungal-type vacuole membrane"/>
    <property type="evidence" value="ECO:0007669"/>
    <property type="project" value="TreeGrafter"/>
</dbReference>
<feature type="domain" description="Sodium/calcium exchanger membrane region" evidence="12">
    <location>
        <begin position="356"/>
        <end position="497"/>
    </location>
</feature>
<dbReference type="OrthoDB" id="1699231at2759"/>
<accession>A0A9N9L899</accession>
<feature type="transmembrane region" description="Helical" evidence="10">
    <location>
        <begin position="452"/>
        <end position="473"/>
    </location>
</feature>
<dbReference type="InterPro" id="IPR004837">
    <property type="entry name" value="NaCa_Exmemb"/>
</dbReference>
<evidence type="ECO:0000256" key="9">
    <source>
        <dbReference type="ARBA" id="ARBA00023136"/>
    </source>
</evidence>
<evidence type="ECO:0000256" key="11">
    <source>
        <dbReference type="SAM" id="MobiDB-lite"/>
    </source>
</evidence>
<dbReference type="FunFam" id="1.20.1420.30:FF:000027">
    <property type="entry name" value="Vacuolar calcium ion transporter"/>
    <property type="match status" value="1"/>
</dbReference>
<feature type="transmembrane region" description="Helical" evidence="10">
    <location>
        <begin position="220"/>
        <end position="243"/>
    </location>
</feature>
<dbReference type="NCBIfam" id="TIGR00378">
    <property type="entry name" value="cax"/>
    <property type="match status" value="1"/>
</dbReference>
<feature type="transmembrane region" description="Helical" evidence="10">
    <location>
        <begin position="160"/>
        <end position="179"/>
    </location>
</feature>
<dbReference type="PANTHER" id="PTHR31503:SF14">
    <property type="entry name" value="VACUOLAR CALCIUM ION TRANSPORTER"/>
    <property type="match status" value="1"/>
</dbReference>
<keyword evidence="8 10" id="KW-0406">Ion transport</keyword>
<keyword evidence="6 10" id="KW-0106">Calcium</keyword>
<comment type="caution">
    <text evidence="10">Lacks conserved residue(s) required for the propagation of feature annotation.</text>
</comment>
<protein>
    <recommendedName>
        <fullName evidence="10">Vacuolar calcium ion transporter</fullName>
    </recommendedName>
</protein>
<dbReference type="GO" id="GO:0006874">
    <property type="term" value="P:intracellular calcium ion homeostasis"/>
    <property type="evidence" value="ECO:0007669"/>
    <property type="project" value="TreeGrafter"/>
</dbReference>
<keyword evidence="4 10" id="KW-0109">Calcium transport</keyword>
<dbReference type="Proteomes" id="UP000696280">
    <property type="component" value="Unassembled WGS sequence"/>
</dbReference>
<keyword evidence="14" id="KW-1185">Reference proteome</keyword>
<feature type="transmembrane region" description="Helical" evidence="10">
    <location>
        <begin position="424"/>
        <end position="446"/>
    </location>
</feature>
<evidence type="ECO:0000259" key="12">
    <source>
        <dbReference type="Pfam" id="PF01699"/>
    </source>
</evidence>
<evidence type="ECO:0000256" key="10">
    <source>
        <dbReference type="RuleBase" id="RU365028"/>
    </source>
</evidence>
<feature type="transmembrane region" description="Helical" evidence="10">
    <location>
        <begin position="302"/>
        <end position="318"/>
    </location>
</feature>
<dbReference type="FunFam" id="1.20.1420.30:FF:000026">
    <property type="entry name" value="Vacuolar calcium ion transporter"/>
    <property type="match status" value="1"/>
</dbReference>
<evidence type="ECO:0000256" key="8">
    <source>
        <dbReference type="ARBA" id="ARBA00023065"/>
    </source>
</evidence>
<comment type="similarity">
    <text evidence="2 10">Belongs to the Ca(2+):cation antiporter (CaCA) (TC 2.A.19) family.</text>
</comment>
<evidence type="ECO:0000256" key="1">
    <source>
        <dbReference type="ARBA" id="ARBA00004127"/>
    </source>
</evidence>
<reference evidence="13" key="1">
    <citation type="submission" date="2021-07" db="EMBL/GenBank/DDBJ databases">
        <authorList>
            <person name="Durling M."/>
        </authorList>
    </citation>
    <scope>NUCLEOTIDE SEQUENCE</scope>
</reference>
<organism evidence="13 14">
    <name type="scientific">Hymenoscyphus fraxineus</name>
    <dbReference type="NCBI Taxonomy" id="746836"/>
    <lineage>
        <taxon>Eukaryota</taxon>
        <taxon>Fungi</taxon>
        <taxon>Dikarya</taxon>
        <taxon>Ascomycota</taxon>
        <taxon>Pezizomycotina</taxon>
        <taxon>Leotiomycetes</taxon>
        <taxon>Helotiales</taxon>
        <taxon>Helotiaceae</taxon>
        <taxon>Hymenoscyphus</taxon>
    </lineage>
</organism>
<evidence type="ECO:0000256" key="7">
    <source>
        <dbReference type="ARBA" id="ARBA00022989"/>
    </source>
</evidence>
<comment type="function">
    <text evidence="10">Has a role in promoting intracellular calcium ion sequestration via the exchange of calcium ions for hydrogen ions across the vacuolar membrane. Involved also in manganese ion homeostasis via its uptake into the vacuole.</text>
</comment>
<sequence length="522" mass="57283">MPGSALLKSPPRGRPRQIAEESIPESPAAEALRAAGNSSTDNLLPTIMTPGRLVFPQERPGPNRTGSNPMDPNRLFPPIQQRSRTGRSMRSERSARNHNGHRVTTGIQPEGESGRKGVHPIKMLPICWRSSSGVSQLCNLLWPAVPVAIGISYTRADLHLAIFVLNYIAMIPCANMIGFAGQEMARKLHKVFGVLVETTLGSVVEIVMFMVLVINEEYQVIQAAILGSVLATQLLCLGMCFVVGGLRHEEQEFDEEIGEIGSDLLLTAGFGLIVPTLFHAAVTSEGNATTEEIADKVLRISRITSILLVVSYMIYVWFQMRTHQSIYDAIFEADEAKDADRDEDLKKDKLTFSECVVALVISISLVTVIAIRLVEEIEYLVEERGVSDSFVGLILVPLVEKFAEHLTAIDEAWDNQMNLALAHVLGATIQTSLFNGPLVVLVGWGLNLPMDLNLSVFNMVVLILAILVVGNFLRDQKSNYLEGSLCVIVYINIATAAFFYPNPAPESEGINQKKLLTSMLGY</sequence>
<evidence type="ECO:0000256" key="5">
    <source>
        <dbReference type="ARBA" id="ARBA00022692"/>
    </source>
</evidence>
<feature type="transmembrane region" description="Helical" evidence="10">
    <location>
        <begin position="480"/>
        <end position="500"/>
    </location>
</feature>
<comment type="caution">
    <text evidence="13">The sequence shown here is derived from an EMBL/GenBank/DDBJ whole genome shotgun (WGS) entry which is preliminary data.</text>
</comment>
<evidence type="ECO:0000256" key="3">
    <source>
        <dbReference type="ARBA" id="ARBA00022448"/>
    </source>
</evidence>